<dbReference type="PANTHER" id="PTHR37318">
    <property type="entry name" value="BSL7504 PROTEIN"/>
    <property type="match status" value="1"/>
</dbReference>
<dbReference type="InterPro" id="IPR036390">
    <property type="entry name" value="WH_DNA-bd_sf"/>
</dbReference>
<feature type="domain" description="Winged helix DNA-binding" evidence="1">
    <location>
        <begin position="11"/>
        <end position="87"/>
    </location>
</feature>
<name>A0ABQ2M471_9ACTN</name>
<dbReference type="PANTHER" id="PTHR37318:SF1">
    <property type="entry name" value="BSL7504 PROTEIN"/>
    <property type="match status" value="1"/>
</dbReference>
<gene>
    <name evidence="2" type="ORF">GCM10012287_17580</name>
</gene>
<accession>A0ABQ2M471</accession>
<evidence type="ECO:0000259" key="1">
    <source>
        <dbReference type="Pfam" id="PF13601"/>
    </source>
</evidence>
<proteinExistence type="predicted"/>
<dbReference type="InterPro" id="IPR027395">
    <property type="entry name" value="WH_DNA-bd_dom"/>
</dbReference>
<evidence type="ECO:0000313" key="3">
    <source>
        <dbReference type="Proteomes" id="UP000631535"/>
    </source>
</evidence>
<dbReference type="CDD" id="cd00090">
    <property type="entry name" value="HTH_ARSR"/>
    <property type="match status" value="1"/>
</dbReference>
<dbReference type="Pfam" id="PF13601">
    <property type="entry name" value="HTH_34"/>
    <property type="match status" value="1"/>
</dbReference>
<evidence type="ECO:0000313" key="2">
    <source>
        <dbReference type="EMBL" id="GGO46671.1"/>
    </source>
</evidence>
<keyword evidence="3" id="KW-1185">Reference proteome</keyword>
<reference evidence="3" key="1">
    <citation type="journal article" date="2019" name="Int. J. Syst. Evol. Microbiol.">
        <title>The Global Catalogue of Microorganisms (GCM) 10K type strain sequencing project: providing services to taxonomists for standard genome sequencing and annotation.</title>
        <authorList>
            <consortium name="The Broad Institute Genomics Platform"/>
            <consortium name="The Broad Institute Genome Sequencing Center for Infectious Disease"/>
            <person name="Wu L."/>
            <person name="Ma J."/>
        </authorList>
    </citation>
    <scope>NUCLEOTIDE SEQUENCE [LARGE SCALE GENOMIC DNA]</scope>
    <source>
        <strain evidence="3">CGMCC 4.7178</strain>
    </source>
</reference>
<comment type="caution">
    <text evidence="2">The sequence shown here is derived from an EMBL/GenBank/DDBJ whole genome shotgun (WGS) entry which is preliminary data.</text>
</comment>
<dbReference type="Gene3D" id="1.10.10.10">
    <property type="entry name" value="Winged helix-like DNA-binding domain superfamily/Winged helix DNA-binding domain"/>
    <property type="match status" value="1"/>
</dbReference>
<sequence>MFDEIVHAPNRLRICAFLAVVREAEFGTLRDELGVADSVMSKHLKVLADAGYVKVTKPRGSGRVRTWAALTRAGRKAYEDHLWYLQALAADAARGPGGSTGANSGG</sequence>
<dbReference type="InterPro" id="IPR036388">
    <property type="entry name" value="WH-like_DNA-bd_sf"/>
</dbReference>
<dbReference type="EMBL" id="BMMP01000004">
    <property type="protein sequence ID" value="GGO46671.1"/>
    <property type="molecule type" value="Genomic_DNA"/>
</dbReference>
<dbReference type="RefSeq" id="WP_189036496.1">
    <property type="nucleotide sequence ID" value="NZ_BMMP01000004.1"/>
</dbReference>
<dbReference type="Proteomes" id="UP000631535">
    <property type="component" value="Unassembled WGS sequence"/>
</dbReference>
<dbReference type="InterPro" id="IPR011991">
    <property type="entry name" value="ArsR-like_HTH"/>
</dbReference>
<protein>
    <submittedName>
        <fullName evidence="2">MarR family transcriptional regulator</fullName>
    </submittedName>
</protein>
<dbReference type="SUPFAM" id="SSF46785">
    <property type="entry name" value="Winged helix' DNA-binding domain"/>
    <property type="match status" value="1"/>
</dbReference>
<organism evidence="2 3">
    <name type="scientific">Streptomyces daqingensis</name>
    <dbReference type="NCBI Taxonomy" id="1472640"/>
    <lineage>
        <taxon>Bacteria</taxon>
        <taxon>Bacillati</taxon>
        <taxon>Actinomycetota</taxon>
        <taxon>Actinomycetes</taxon>
        <taxon>Kitasatosporales</taxon>
        <taxon>Streptomycetaceae</taxon>
        <taxon>Streptomyces</taxon>
    </lineage>
</organism>